<reference evidence="1" key="1">
    <citation type="submission" date="2019-12" db="EMBL/GenBank/DDBJ databases">
        <title>Genome sequencing and annotation of Brassica cretica.</title>
        <authorList>
            <person name="Studholme D.J."/>
            <person name="Sarris P.F."/>
        </authorList>
    </citation>
    <scope>NUCLEOTIDE SEQUENCE</scope>
    <source>
        <strain evidence="2">PFS-001/15</strain>
        <strain evidence="1">PFS-102/07</strain>
        <tissue evidence="1">Leaf</tissue>
    </source>
</reference>
<dbReference type="AlphaFoldDB" id="A0A8S9GVT7"/>
<protein>
    <submittedName>
        <fullName evidence="1">Uncharacterized protein</fullName>
    </submittedName>
</protein>
<evidence type="ECO:0000313" key="2">
    <source>
        <dbReference type="EMBL" id="KAF2557249.1"/>
    </source>
</evidence>
<accession>A0A8S9GVT7</accession>
<organism evidence="1">
    <name type="scientific">Brassica cretica</name>
    <name type="common">Mustard</name>
    <dbReference type="NCBI Taxonomy" id="69181"/>
    <lineage>
        <taxon>Eukaryota</taxon>
        <taxon>Viridiplantae</taxon>
        <taxon>Streptophyta</taxon>
        <taxon>Embryophyta</taxon>
        <taxon>Tracheophyta</taxon>
        <taxon>Spermatophyta</taxon>
        <taxon>Magnoliopsida</taxon>
        <taxon>eudicotyledons</taxon>
        <taxon>Gunneridae</taxon>
        <taxon>Pentapetalae</taxon>
        <taxon>rosids</taxon>
        <taxon>malvids</taxon>
        <taxon>Brassicales</taxon>
        <taxon>Brassicaceae</taxon>
        <taxon>Brassiceae</taxon>
        <taxon>Brassica</taxon>
    </lineage>
</organism>
<evidence type="ECO:0000313" key="1">
    <source>
        <dbReference type="EMBL" id="KAF2549140.1"/>
    </source>
</evidence>
<gene>
    <name evidence="2" type="ORF">F2Q68_00014343</name>
    <name evidence="1" type="ORF">F2Q70_00020889</name>
</gene>
<name>A0A8S9GVT7_BRACR</name>
<proteinExistence type="predicted"/>
<sequence length="98" mass="10433">MFGLSIIVNRPARRVFPTYTKSLTVPSDMVVSHAKLTKGLLSGFMRLSSMPIFLRASLKITSTELPVSTRIRGTSKSAMVASSLGAPDPLVVTAILAA</sequence>
<dbReference type="EMBL" id="QGKW02001940">
    <property type="protein sequence ID" value="KAF2557249.1"/>
    <property type="molecule type" value="Genomic_DNA"/>
</dbReference>
<comment type="caution">
    <text evidence="1">The sequence shown here is derived from an EMBL/GenBank/DDBJ whole genome shotgun (WGS) entry which is preliminary data.</text>
</comment>
<dbReference type="EMBL" id="QGKY02001925">
    <property type="protein sequence ID" value="KAF2549140.1"/>
    <property type="molecule type" value="Genomic_DNA"/>
</dbReference>
<dbReference type="Proteomes" id="UP000712281">
    <property type="component" value="Unassembled WGS sequence"/>
</dbReference>